<dbReference type="Proteomes" id="UP000275078">
    <property type="component" value="Unassembled WGS sequence"/>
</dbReference>
<name>A0A3N4I0F8_ASCIM</name>
<protein>
    <submittedName>
        <fullName evidence="4">Uncharacterized protein</fullName>
    </submittedName>
</protein>
<dbReference type="STRING" id="1160509.A0A3N4I0F8"/>
<dbReference type="AlphaFoldDB" id="A0A3N4I0F8"/>
<dbReference type="PANTHER" id="PTHR12346">
    <property type="entry name" value="SIN3B-RELATED"/>
    <property type="match status" value="1"/>
</dbReference>
<dbReference type="EMBL" id="ML119697">
    <property type="protein sequence ID" value="RPA79585.1"/>
    <property type="molecule type" value="Genomic_DNA"/>
</dbReference>
<dbReference type="GO" id="GO:0003714">
    <property type="term" value="F:transcription corepressor activity"/>
    <property type="evidence" value="ECO:0007669"/>
    <property type="project" value="InterPro"/>
</dbReference>
<dbReference type="SUPFAM" id="SSF47762">
    <property type="entry name" value="PAH2 domain"/>
    <property type="match status" value="1"/>
</dbReference>
<keyword evidence="5" id="KW-1185">Reference proteome</keyword>
<accession>A0A3N4I0F8</accession>
<evidence type="ECO:0000256" key="1">
    <source>
        <dbReference type="ARBA" id="ARBA00004123"/>
    </source>
</evidence>
<evidence type="ECO:0000313" key="5">
    <source>
        <dbReference type="Proteomes" id="UP000275078"/>
    </source>
</evidence>
<evidence type="ECO:0000313" key="4">
    <source>
        <dbReference type="EMBL" id="RPA79585.1"/>
    </source>
</evidence>
<evidence type="ECO:0000256" key="2">
    <source>
        <dbReference type="ARBA" id="ARBA00023242"/>
    </source>
</evidence>
<proteinExistence type="predicted"/>
<dbReference type="Pfam" id="PF02671">
    <property type="entry name" value="PAH"/>
    <property type="match status" value="1"/>
</dbReference>
<dbReference type="InterPro" id="IPR039774">
    <property type="entry name" value="Sin3-like"/>
</dbReference>
<gene>
    <name evidence="4" type="ORF">BJ508DRAFT_328161</name>
</gene>
<dbReference type="OrthoDB" id="2127542at2759"/>
<dbReference type="Gene3D" id="1.20.1160.11">
    <property type="entry name" value="Paired amphipathic helix"/>
    <property type="match status" value="1"/>
</dbReference>
<reference evidence="4 5" key="1">
    <citation type="journal article" date="2018" name="Nat. Ecol. Evol.">
        <title>Pezizomycetes genomes reveal the molecular basis of ectomycorrhizal truffle lifestyle.</title>
        <authorList>
            <person name="Murat C."/>
            <person name="Payen T."/>
            <person name="Noel B."/>
            <person name="Kuo A."/>
            <person name="Morin E."/>
            <person name="Chen J."/>
            <person name="Kohler A."/>
            <person name="Krizsan K."/>
            <person name="Balestrini R."/>
            <person name="Da Silva C."/>
            <person name="Montanini B."/>
            <person name="Hainaut M."/>
            <person name="Levati E."/>
            <person name="Barry K.W."/>
            <person name="Belfiori B."/>
            <person name="Cichocki N."/>
            <person name="Clum A."/>
            <person name="Dockter R.B."/>
            <person name="Fauchery L."/>
            <person name="Guy J."/>
            <person name="Iotti M."/>
            <person name="Le Tacon F."/>
            <person name="Lindquist E.A."/>
            <person name="Lipzen A."/>
            <person name="Malagnac F."/>
            <person name="Mello A."/>
            <person name="Molinier V."/>
            <person name="Miyauchi S."/>
            <person name="Poulain J."/>
            <person name="Riccioni C."/>
            <person name="Rubini A."/>
            <person name="Sitrit Y."/>
            <person name="Splivallo R."/>
            <person name="Traeger S."/>
            <person name="Wang M."/>
            <person name="Zifcakova L."/>
            <person name="Wipf D."/>
            <person name="Zambonelli A."/>
            <person name="Paolocci F."/>
            <person name="Nowrousian M."/>
            <person name="Ottonello S."/>
            <person name="Baldrian P."/>
            <person name="Spatafora J.W."/>
            <person name="Henrissat B."/>
            <person name="Nagy L.G."/>
            <person name="Aury J.M."/>
            <person name="Wincker P."/>
            <person name="Grigoriev I.V."/>
            <person name="Bonfante P."/>
            <person name="Martin F.M."/>
        </authorList>
    </citation>
    <scope>NUCLEOTIDE SEQUENCE [LARGE SCALE GENOMIC DNA]</scope>
    <source>
        <strain evidence="4 5">RN42</strain>
    </source>
</reference>
<comment type="subcellular location">
    <subcellularLocation>
        <location evidence="1 3">Nucleus</location>
    </subcellularLocation>
</comment>
<dbReference type="InterPro" id="IPR036600">
    <property type="entry name" value="PAH_sf"/>
</dbReference>
<sequence>MQNFETAYRFHSILKSTSPELLATYLQLIASFNRNEIDLETASIKSDELFANVSQELRTAYDAAYDAIITDHTDQPEPLEEVNVKEEQQAEASSKSERPPEFNDAIVFLQSIKAASSDTYTAFLELLAQYTREKTAVAQVIREAEVLFADRPELMQGFMRFMPREIKSKTEGIVDGEKKEELLLPEKDEINRDVEAKFLVEALAGAQVVKPEVTETWRSWMWQMVPFGSN</sequence>
<dbReference type="GO" id="GO:0005634">
    <property type="term" value="C:nucleus"/>
    <property type="evidence" value="ECO:0007669"/>
    <property type="project" value="UniProtKB-SubCell"/>
</dbReference>
<keyword evidence="2 3" id="KW-0539">Nucleus</keyword>
<dbReference type="PROSITE" id="PS51477">
    <property type="entry name" value="PAH"/>
    <property type="match status" value="1"/>
</dbReference>
<evidence type="ECO:0000256" key="3">
    <source>
        <dbReference type="PROSITE-ProRule" id="PRU00810"/>
    </source>
</evidence>
<organism evidence="4 5">
    <name type="scientific">Ascobolus immersus RN42</name>
    <dbReference type="NCBI Taxonomy" id="1160509"/>
    <lineage>
        <taxon>Eukaryota</taxon>
        <taxon>Fungi</taxon>
        <taxon>Dikarya</taxon>
        <taxon>Ascomycota</taxon>
        <taxon>Pezizomycotina</taxon>
        <taxon>Pezizomycetes</taxon>
        <taxon>Pezizales</taxon>
        <taxon>Ascobolaceae</taxon>
        <taxon>Ascobolus</taxon>
    </lineage>
</organism>
<dbReference type="InterPro" id="IPR003822">
    <property type="entry name" value="PAH"/>
</dbReference>